<dbReference type="HAMAP" id="MF_00308">
    <property type="entry name" value="PfdA"/>
    <property type="match status" value="1"/>
</dbReference>
<gene>
    <name evidence="5 8" type="primary">pfdA</name>
    <name evidence="8" type="ORF">EYH02_05630</name>
</gene>
<dbReference type="Proteomes" id="UP000605805">
    <property type="component" value="Unassembled WGS sequence"/>
</dbReference>
<sequence>MSIEDRKKLEEAINEITAQLNELREAIQMVQNRIAAISSELNELRLAFETLNTIEKYGGQREALLALDRRGYAYIRANITVSDRAIVHIGQDIYVSLPLDKAKSVLSMRERDLLSALREAEAEFRKLNDIYTQLQKKLQEYVTALTQQQQSQHTAG</sequence>
<accession>A0A832YZ62</accession>
<comment type="subcellular location">
    <subcellularLocation>
        <location evidence="5">Cytoplasm</location>
    </subcellularLocation>
</comment>
<dbReference type="Pfam" id="PF02996">
    <property type="entry name" value="Prefoldin"/>
    <property type="match status" value="1"/>
</dbReference>
<evidence type="ECO:0000256" key="4">
    <source>
        <dbReference type="ARBA" id="ARBA00025077"/>
    </source>
</evidence>
<dbReference type="InterPro" id="IPR009053">
    <property type="entry name" value="Prefoldin"/>
</dbReference>
<keyword evidence="7" id="KW-0175">Coiled coil</keyword>
<keyword evidence="5" id="KW-0963">Cytoplasm</keyword>
<dbReference type="SUPFAM" id="SSF46579">
    <property type="entry name" value="Prefoldin"/>
    <property type="match status" value="1"/>
</dbReference>
<evidence type="ECO:0000313" key="8">
    <source>
        <dbReference type="EMBL" id="HIP57524.1"/>
    </source>
</evidence>
<dbReference type="GO" id="GO:0016272">
    <property type="term" value="C:prefoldin complex"/>
    <property type="evidence" value="ECO:0007669"/>
    <property type="project" value="UniProtKB-UniRule"/>
</dbReference>
<evidence type="ECO:0000256" key="1">
    <source>
        <dbReference type="ARBA" id="ARBA00010048"/>
    </source>
</evidence>
<dbReference type="GO" id="GO:0005737">
    <property type="term" value="C:cytoplasm"/>
    <property type="evidence" value="ECO:0007669"/>
    <property type="project" value="UniProtKB-SubCell"/>
</dbReference>
<dbReference type="InterPro" id="IPR004127">
    <property type="entry name" value="Prefoldin_subunit_alpha"/>
</dbReference>
<evidence type="ECO:0000256" key="2">
    <source>
        <dbReference type="ARBA" id="ARBA00011716"/>
    </source>
</evidence>
<protein>
    <recommendedName>
        <fullName evidence="5 6">Prefoldin subunit alpha</fullName>
    </recommendedName>
    <alternativeName>
        <fullName evidence="5">GimC subunit alpha</fullName>
    </alternativeName>
</protein>
<dbReference type="InterPro" id="IPR011599">
    <property type="entry name" value="PFD_alpha_archaea"/>
</dbReference>
<organism evidence="8 9">
    <name type="scientific">Ignisphaera aggregans</name>
    <dbReference type="NCBI Taxonomy" id="334771"/>
    <lineage>
        <taxon>Archaea</taxon>
        <taxon>Thermoproteota</taxon>
        <taxon>Thermoprotei</taxon>
        <taxon>Desulfurococcales</taxon>
        <taxon>Desulfurococcaceae</taxon>
        <taxon>Ignisphaera</taxon>
    </lineage>
</organism>
<comment type="similarity">
    <text evidence="1">Belongs to the prefoldin subunit alpha family.</text>
</comment>
<evidence type="ECO:0000256" key="7">
    <source>
        <dbReference type="SAM" id="Coils"/>
    </source>
</evidence>
<dbReference type="GO" id="GO:0051082">
    <property type="term" value="F:unfolded protein binding"/>
    <property type="evidence" value="ECO:0007669"/>
    <property type="project" value="UniProtKB-UniRule"/>
</dbReference>
<dbReference type="Gene3D" id="1.10.287.370">
    <property type="match status" value="1"/>
</dbReference>
<comment type="caution">
    <text evidence="8">The sequence shown here is derived from an EMBL/GenBank/DDBJ whole genome shotgun (WGS) entry which is preliminary data.</text>
</comment>
<dbReference type="GO" id="GO:0006457">
    <property type="term" value="P:protein folding"/>
    <property type="evidence" value="ECO:0007669"/>
    <property type="project" value="UniProtKB-UniRule"/>
</dbReference>
<comment type="subunit">
    <text evidence="2 5">Heterohexamer of two alpha and four beta subunits.</text>
</comment>
<dbReference type="AlphaFoldDB" id="A0A832YZ62"/>
<comment type="similarity">
    <text evidence="5">Belongs to the prefoldin alpha subunit family.</text>
</comment>
<evidence type="ECO:0000256" key="3">
    <source>
        <dbReference type="ARBA" id="ARBA00023186"/>
    </source>
</evidence>
<dbReference type="NCBIfam" id="TIGR00293">
    <property type="entry name" value="prefoldin subunit alpha"/>
    <property type="match status" value="1"/>
</dbReference>
<evidence type="ECO:0000256" key="6">
    <source>
        <dbReference type="NCBIfam" id="TIGR00293"/>
    </source>
</evidence>
<evidence type="ECO:0000256" key="5">
    <source>
        <dbReference type="HAMAP-Rule" id="MF_00308"/>
    </source>
</evidence>
<dbReference type="EMBL" id="DQTV01000111">
    <property type="protein sequence ID" value="HIP57524.1"/>
    <property type="molecule type" value="Genomic_DNA"/>
</dbReference>
<proteinExistence type="inferred from homology"/>
<feature type="coiled-coil region" evidence="7">
    <location>
        <begin position="6"/>
        <end position="47"/>
    </location>
</feature>
<reference evidence="8" key="1">
    <citation type="journal article" date="2020" name="ISME J.">
        <title>Gammaproteobacteria mediating utilization of methyl-, sulfur- and petroleum organic compounds in deep ocean hydrothermal plumes.</title>
        <authorList>
            <person name="Zhou Z."/>
            <person name="Liu Y."/>
            <person name="Pan J."/>
            <person name="Cron B.R."/>
            <person name="Toner B.M."/>
            <person name="Anantharaman K."/>
            <person name="Breier J.A."/>
            <person name="Dick G.J."/>
            <person name="Li M."/>
        </authorList>
    </citation>
    <scope>NUCLEOTIDE SEQUENCE</scope>
    <source>
        <strain evidence="8">SZUA-1435</strain>
    </source>
</reference>
<keyword evidence="3 5" id="KW-0143">Chaperone</keyword>
<comment type="function">
    <text evidence="4 5">Molecular chaperone capable of stabilizing a range of proteins. Seems to fulfill an ATP-independent, HSP70-like function in archaeal de novo protein folding.</text>
</comment>
<evidence type="ECO:0000313" key="9">
    <source>
        <dbReference type="Proteomes" id="UP000605805"/>
    </source>
</evidence>
<name>A0A832YZ62_9CREN</name>